<proteinExistence type="inferred from homology"/>
<dbReference type="InterPro" id="IPR007867">
    <property type="entry name" value="GMC_OxRtase_C"/>
</dbReference>
<dbReference type="RefSeq" id="WP_147804164.1">
    <property type="nucleotide sequence ID" value="NZ_CP144914.1"/>
</dbReference>
<dbReference type="AlphaFoldDB" id="A0A5C7FHD3"/>
<organism evidence="7 8">
    <name type="scientific">Alkalicoccus halolimnae</name>
    <dbReference type="NCBI Taxonomy" id="1667239"/>
    <lineage>
        <taxon>Bacteria</taxon>
        <taxon>Bacillati</taxon>
        <taxon>Bacillota</taxon>
        <taxon>Bacilli</taxon>
        <taxon>Bacillales</taxon>
        <taxon>Bacillaceae</taxon>
        <taxon>Alkalicoccus</taxon>
    </lineage>
</organism>
<evidence type="ECO:0000313" key="8">
    <source>
        <dbReference type="Proteomes" id="UP000321816"/>
    </source>
</evidence>
<evidence type="ECO:0000313" key="7">
    <source>
        <dbReference type="EMBL" id="WWD80332.1"/>
    </source>
</evidence>
<evidence type="ECO:0000256" key="4">
    <source>
        <dbReference type="ARBA" id="ARBA00023002"/>
    </source>
</evidence>
<gene>
    <name evidence="7" type="ORF">FTX54_001820</name>
</gene>
<dbReference type="Proteomes" id="UP000321816">
    <property type="component" value="Chromosome"/>
</dbReference>
<evidence type="ECO:0000256" key="1">
    <source>
        <dbReference type="ARBA" id="ARBA00010790"/>
    </source>
</evidence>
<dbReference type="GO" id="GO:0016614">
    <property type="term" value="F:oxidoreductase activity, acting on CH-OH group of donors"/>
    <property type="evidence" value="ECO:0007669"/>
    <property type="project" value="InterPro"/>
</dbReference>
<dbReference type="PANTHER" id="PTHR46056:SF12">
    <property type="entry name" value="LONG-CHAIN-ALCOHOL OXIDASE"/>
    <property type="match status" value="1"/>
</dbReference>
<dbReference type="EMBL" id="CP144914">
    <property type="protein sequence ID" value="WWD80332.1"/>
    <property type="molecule type" value="Genomic_DNA"/>
</dbReference>
<feature type="domain" description="Glucose-methanol-choline oxidoreductase C-terminal" evidence="6">
    <location>
        <begin position="428"/>
        <end position="543"/>
    </location>
</feature>
<keyword evidence="3" id="KW-0274">FAD</keyword>
<keyword evidence="2" id="KW-0285">Flavoprotein</keyword>
<dbReference type="KEGG" id="ahal:FTX54_001820"/>
<keyword evidence="4" id="KW-0560">Oxidoreductase</keyword>
<evidence type="ECO:0000256" key="2">
    <source>
        <dbReference type="ARBA" id="ARBA00022630"/>
    </source>
</evidence>
<dbReference type="InterPro" id="IPR036188">
    <property type="entry name" value="FAD/NAD-bd_sf"/>
</dbReference>
<evidence type="ECO:0000259" key="5">
    <source>
        <dbReference type="Pfam" id="PF00732"/>
    </source>
</evidence>
<dbReference type="Gene3D" id="3.50.50.60">
    <property type="entry name" value="FAD/NAD(P)-binding domain"/>
    <property type="match status" value="2"/>
</dbReference>
<protein>
    <submittedName>
        <fullName evidence="7">GMC family oxidoreductase</fullName>
    </submittedName>
</protein>
<dbReference type="Pfam" id="PF05199">
    <property type="entry name" value="GMC_oxred_C"/>
    <property type="match status" value="1"/>
</dbReference>
<keyword evidence="8" id="KW-1185">Reference proteome</keyword>
<evidence type="ECO:0000256" key="3">
    <source>
        <dbReference type="ARBA" id="ARBA00022827"/>
    </source>
</evidence>
<dbReference type="PANTHER" id="PTHR46056">
    <property type="entry name" value="LONG-CHAIN-ALCOHOL OXIDASE"/>
    <property type="match status" value="1"/>
</dbReference>
<evidence type="ECO:0000259" key="6">
    <source>
        <dbReference type="Pfam" id="PF05199"/>
    </source>
</evidence>
<dbReference type="SUPFAM" id="SSF51905">
    <property type="entry name" value="FAD/NAD(P)-binding domain"/>
    <property type="match status" value="1"/>
</dbReference>
<accession>A0A5C7FHD3</accession>
<dbReference type="InterPro" id="IPR000172">
    <property type="entry name" value="GMC_OxRdtase_N"/>
</dbReference>
<dbReference type="SUPFAM" id="SSF54373">
    <property type="entry name" value="FAD-linked reductases, C-terminal domain"/>
    <property type="match status" value="1"/>
</dbReference>
<feature type="domain" description="Glucose-methanol-choline oxidoreductase N-terminal" evidence="5">
    <location>
        <begin position="216"/>
        <end position="330"/>
    </location>
</feature>
<name>A0A5C7FHD3_9BACI</name>
<sequence length="582" mass="65604">MTTELERVEAVVIGVGWAGGIIAAELTKEGIQVVGLERGQEKSLDDFTMQKDELKYAIRYELMQDLSKETLTFRNNSEQRALPMRQHGSFLLGTDVGGAGVHWNGQCPRFLPYDFEIRSQTVERYGEDKIPEDMRIQDWGLSYDEMEPYYDKFEKMAGVSGEDNELTAPRENPYPTPPMMETPLITKFKDTARNMGFHPYHLPSANLSEQYTNPDGQTINACQYCSFCERFGCDYAAKSDPLITVIPTAKETGNFELRPNSNVRRIDYDGERATGVYYIDTLTQEEFFQPADVVILTAYTMNNTRLLLHSEIGEPYDPETEEGVIGRNYCYQVGLAATGFFEEEKFNIFAGAGALGAAFDDYNGDNFDHENLDFLHGGMILFMQSGLRPIANNPVPPGTKTWGREFKQQSTKFFTQHYTLIMEGASLPSRNNYLDLDPTYTDEFGDPLLRMTYNFTDQDHSLGNHQMEIMEEFLYEMGADYVETLYDFGDYTIVPYQATHNTGGVIIGDDPEISAVNSYLQMWDCENLFVVGGSAFPHNSGYSGVTPTIGALAYRASEGIKLYLENEGGELVKAGPEKKMKS</sequence>
<dbReference type="Pfam" id="PF00732">
    <property type="entry name" value="GMC_oxred_N"/>
    <property type="match status" value="1"/>
</dbReference>
<dbReference type="GO" id="GO:0050660">
    <property type="term" value="F:flavin adenine dinucleotide binding"/>
    <property type="evidence" value="ECO:0007669"/>
    <property type="project" value="InterPro"/>
</dbReference>
<dbReference type="OrthoDB" id="9787779at2"/>
<comment type="similarity">
    <text evidence="1">Belongs to the GMC oxidoreductase family.</text>
</comment>
<reference evidence="7 8" key="1">
    <citation type="submission" date="2024-01" db="EMBL/GenBank/DDBJ databases">
        <title>Complete Genome Sequence of Alkalicoccus halolimnae BZ-SZ-XJ29T, a Moderately Halophilic Bacterium Isolated from a Salt Lake.</title>
        <authorList>
            <person name="Zhao B."/>
        </authorList>
    </citation>
    <scope>NUCLEOTIDE SEQUENCE [LARGE SCALE GENOMIC DNA]</scope>
    <source>
        <strain evidence="7 8">BZ-SZ-XJ29</strain>
    </source>
</reference>